<accession>A0ACC3N440</accession>
<dbReference type="EMBL" id="JAUTXU010000090">
    <property type="protein sequence ID" value="KAK3709690.1"/>
    <property type="molecule type" value="Genomic_DNA"/>
</dbReference>
<reference evidence="1" key="1">
    <citation type="submission" date="2023-07" db="EMBL/GenBank/DDBJ databases">
        <title>Black Yeasts Isolated from many extreme environments.</title>
        <authorList>
            <person name="Coleine C."/>
            <person name="Stajich J.E."/>
            <person name="Selbmann L."/>
        </authorList>
    </citation>
    <scope>NUCLEOTIDE SEQUENCE</scope>
    <source>
        <strain evidence="1">CCFEE 5714</strain>
    </source>
</reference>
<gene>
    <name evidence="1" type="ORF">LTR37_010717</name>
</gene>
<proteinExistence type="predicted"/>
<organism evidence="1 2">
    <name type="scientific">Vermiconidia calcicola</name>
    <dbReference type="NCBI Taxonomy" id="1690605"/>
    <lineage>
        <taxon>Eukaryota</taxon>
        <taxon>Fungi</taxon>
        <taxon>Dikarya</taxon>
        <taxon>Ascomycota</taxon>
        <taxon>Pezizomycotina</taxon>
        <taxon>Dothideomycetes</taxon>
        <taxon>Dothideomycetidae</taxon>
        <taxon>Mycosphaerellales</taxon>
        <taxon>Extremaceae</taxon>
        <taxon>Vermiconidia</taxon>
    </lineage>
</organism>
<protein>
    <submittedName>
        <fullName evidence="1">Uncharacterized protein</fullName>
    </submittedName>
</protein>
<evidence type="ECO:0000313" key="1">
    <source>
        <dbReference type="EMBL" id="KAK3709690.1"/>
    </source>
</evidence>
<keyword evidence="2" id="KW-1185">Reference proteome</keyword>
<evidence type="ECO:0000313" key="2">
    <source>
        <dbReference type="Proteomes" id="UP001281147"/>
    </source>
</evidence>
<name>A0ACC3N440_9PEZI</name>
<comment type="caution">
    <text evidence="1">The sequence shown here is derived from an EMBL/GenBank/DDBJ whole genome shotgun (WGS) entry which is preliminary data.</text>
</comment>
<dbReference type="Proteomes" id="UP001281147">
    <property type="component" value="Unassembled WGS sequence"/>
</dbReference>
<sequence>MNTFVGINADGTPARSSSSSSSSLRTPRSSAPPFEQGKAPTSVFDNSVNDVRPNGNAPVADMGPPTSYTNRDRQHQAVSWPPWCEGAHYHNALRDASDTIERLAAEVKTLQQERHEDRKDIRREVRRLKDRHEQYDETTREIDTKTETLRSDFKEARSWVARLETSSLTADAHARSTQDGKHLEMVNRLDRLEAKVKANAESTHTLGFTVNGRFPALEKKIDRDIIELKAEY</sequence>